<proteinExistence type="predicted"/>
<organism evidence="1 2">
    <name type="scientific">Ricinus communis</name>
    <name type="common">Castor bean</name>
    <dbReference type="NCBI Taxonomy" id="3988"/>
    <lineage>
        <taxon>Eukaryota</taxon>
        <taxon>Viridiplantae</taxon>
        <taxon>Streptophyta</taxon>
        <taxon>Embryophyta</taxon>
        <taxon>Tracheophyta</taxon>
        <taxon>Spermatophyta</taxon>
        <taxon>Magnoliopsida</taxon>
        <taxon>eudicotyledons</taxon>
        <taxon>Gunneridae</taxon>
        <taxon>Pentapetalae</taxon>
        <taxon>rosids</taxon>
        <taxon>fabids</taxon>
        <taxon>Malpighiales</taxon>
        <taxon>Euphorbiaceae</taxon>
        <taxon>Acalyphoideae</taxon>
        <taxon>Acalypheae</taxon>
        <taxon>Ricinus</taxon>
    </lineage>
</organism>
<reference evidence="2" key="1">
    <citation type="journal article" date="2010" name="Nat. Biotechnol.">
        <title>Draft genome sequence of the oilseed species Ricinus communis.</title>
        <authorList>
            <person name="Chan A.P."/>
            <person name="Crabtree J."/>
            <person name="Zhao Q."/>
            <person name="Lorenzi H."/>
            <person name="Orvis J."/>
            <person name="Puiu D."/>
            <person name="Melake-Berhan A."/>
            <person name="Jones K.M."/>
            <person name="Redman J."/>
            <person name="Chen G."/>
            <person name="Cahoon E.B."/>
            <person name="Gedil M."/>
            <person name="Stanke M."/>
            <person name="Haas B.J."/>
            <person name="Wortman J.R."/>
            <person name="Fraser-Liggett C.M."/>
            <person name="Ravel J."/>
            <person name="Rabinowicz P.D."/>
        </authorList>
    </citation>
    <scope>NUCLEOTIDE SEQUENCE [LARGE SCALE GENOMIC DNA]</scope>
    <source>
        <strain evidence="2">cv. Hale</strain>
    </source>
</reference>
<evidence type="ECO:0000313" key="1">
    <source>
        <dbReference type="EMBL" id="EEF38718.1"/>
    </source>
</evidence>
<dbReference type="EMBL" id="EQ973921">
    <property type="protein sequence ID" value="EEF38718.1"/>
    <property type="molecule type" value="Genomic_DNA"/>
</dbReference>
<name>B9SCG4_RICCO</name>
<protein>
    <submittedName>
        <fullName evidence="1">Uncharacterized protein</fullName>
    </submittedName>
</protein>
<keyword evidence="2" id="KW-1185">Reference proteome</keyword>
<sequence length="162" mass="18176">MAETESELKQVKDHHPSWSKNEVLCLEFLLAKRKCFEKNLLGAKSKSKLGQHKSSGIGKWTSSIVRVDDPIPSLVHTRDTAQMNQMLIKEVTQAEVKRAVFLINPEKSPGRDGFTSQFFQLYIRAHNAGGGGKSSSMLLSDREIIEKFQPYGHLFNSKSAKS</sequence>
<gene>
    <name evidence="1" type="ORF">RCOM_1272600</name>
</gene>
<dbReference type="AlphaFoldDB" id="B9SCG4"/>
<dbReference type="InParanoid" id="B9SCG4"/>
<dbReference type="Proteomes" id="UP000008311">
    <property type="component" value="Unassembled WGS sequence"/>
</dbReference>
<evidence type="ECO:0000313" key="2">
    <source>
        <dbReference type="Proteomes" id="UP000008311"/>
    </source>
</evidence>
<accession>B9SCG4</accession>